<accession>A0ABS6YVF4</accession>
<sequence>MNPADYPTAWQHPPTRRAWILLMVKNVAGLIGWVGVWIALIALPVEQSLMLWIFIPYTIYGSWRLFVQVFGYFPNAMRKLRILRAYPWQVLREVPNGLNLYPNIVGDQYGWFEFPNPADRQQLLPLVVSNHLRVGWWHRRMAPRAKPQLKSQIETIWFAGDPRMIGLLAAPTPNGRMPRRFKILRQRLAGADHALTTEWGASAEDVERGHRAGFTPNTDPRKPKVEKTL</sequence>
<evidence type="ECO:0000313" key="3">
    <source>
        <dbReference type="EMBL" id="MBW5425395.1"/>
    </source>
</evidence>
<gene>
    <name evidence="3" type="ORF">GKQ77_28190</name>
</gene>
<name>A0ABS6YVF4_9ACTN</name>
<keyword evidence="4" id="KW-1185">Reference proteome</keyword>
<protein>
    <submittedName>
        <fullName evidence="3">Uncharacterized protein</fullName>
    </submittedName>
</protein>
<dbReference type="RefSeq" id="WP_219691780.1">
    <property type="nucleotide sequence ID" value="NZ_WMBF01000503.1"/>
</dbReference>
<dbReference type="EMBL" id="WMBF01000503">
    <property type="protein sequence ID" value="MBW5425395.1"/>
    <property type="molecule type" value="Genomic_DNA"/>
</dbReference>
<dbReference type="Proteomes" id="UP001197114">
    <property type="component" value="Unassembled WGS sequence"/>
</dbReference>
<reference evidence="3 4" key="1">
    <citation type="submission" date="2019-11" db="EMBL/GenBank/DDBJ databases">
        <authorList>
            <person name="Ay H."/>
        </authorList>
    </citation>
    <scope>NUCLEOTIDE SEQUENCE [LARGE SCALE GENOMIC DNA]</scope>
    <source>
        <strain evidence="3 4">BG9H</strain>
    </source>
</reference>
<feature type="transmembrane region" description="Helical" evidence="2">
    <location>
        <begin position="20"/>
        <end position="43"/>
    </location>
</feature>
<keyword evidence="2" id="KW-0472">Membrane</keyword>
<evidence type="ECO:0000256" key="2">
    <source>
        <dbReference type="SAM" id="Phobius"/>
    </source>
</evidence>
<evidence type="ECO:0000313" key="4">
    <source>
        <dbReference type="Proteomes" id="UP001197114"/>
    </source>
</evidence>
<feature type="compositionally biased region" description="Basic and acidic residues" evidence="1">
    <location>
        <begin position="219"/>
        <end position="229"/>
    </location>
</feature>
<feature type="region of interest" description="Disordered" evidence="1">
    <location>
        <begin position="200"/>
        <end position="229"/>
    </location>
</feature>
<comment type="caution">
    <text evidence="3">The sequence shown here is derived from an EMBL/GenBank/DDBJ whole genome shotgun (WGS) entry which is preliminary data.</text>
</comment>
<proteinExistence type="predicted"/>
<organism evidence="3 4">
    <name type="scientific">Streptomyces anatolicus</name>
    <dbReference type="NCBI Taxonomy" id="2675858"/>
    <lineage>
        <taxon>Bacteria</taxon>
        <taxon>Bacillati</taxon>
        <taxon>Actinomycetota</taxon>
        <taxon>Actinomycetes</taxon>
        <taxon>Kitasatosporales</taxon>
        <taxon>Streptomycetaceae</taxon>
        <taxon>Streptomyces</taxon>
    </lineage>
</organism>
<keyword evidence="2" id="KW-0812">Transmembrane</keyword>
<feature type="transmembrane region" description="Helical" evidence="2">
    <location>
        <begin position="49"/>
        <end position="73"/>
    </location>
</feature>
<evidence type="ECO:0000256" key="1">
    <source>
        <dbReference type="SAM" id="MobiDB-lite"/>
    </source>
</evidence>
<keyword evidence="2" id="KW-1133">Transmembrane helix</keyword>